<sequence>MKYFAIKGHADTDSEAIELCANKLFTEGCVNQSFKMNCIAREKEFPTGLPSEIPVAMPHSEISGVIQNAVCMLILDEPVKFRRMDDDSQIIETQMIFNLALTGSQEHMNTLKKLMSVFYNYDQLSDLYHSKIEDLPDKLSKYLD</sequence>
<dbReference type="SUPFAM" id="SSF55804">
    <property type="entry name" value="Phoshotransferase/anion transport protein"/>
    <property type="match status" value="1"/>
</dbReference>
<dbReference type="AlphaFoldDB" id="A0A7X9NJL5"/>
<dbReference type="InterPro" id="IPR016152">
    <property type="entry name" value="PTrfase/Anion_transptr"/>
</dbReference>
<dbReference type="PROSITE" id="PS51094">
    <property type="entry name" value="PTS_EIIA_TYPE_2"/>
    <property type="match status" value="1"/>
</dbReference>
<dbReference type="PANTHER" id="PTHR47738">
    <property type="entry name" value="PTS SYSTEM FRUCTOSE-LIKE EIIA COMPONENT-RELATED"/>
    <property type="match status" value="1"/>
</dbReference>
<evidence type="ECO:0000313" key="2">
    <source>
        <dbReference type="EMBL" id="NME45495.1"/>
    </source>
</evidence>
<dbReference type="EMBL" id="JABAFR010000046">
    <property type="protein sequence ID" value="NME45495.1"/>
    <property type="molecule type" value="Genomic_DNA"/>
</dbReference>
<dbReference type="Pfam" id="PF00359">
    <property type="entry name" value="PTS_EIIA_2"/>
    <property type="match status" value="1"/>
</dbReference>
<evidence type="ECO:0000259" key="1">
    <source>
        <dbReference type="PROSITE" id="PS51094"/>
    </source>
</evidence>
<protein>
    <submittedName>
        <fullName evidence="2">PTS transporter subunit EIIA</fullName>
    </submittedName>
</protein>
<dbReference type="Proteomes" id="UP000540014">
    <property type="component" value="Unassembled WGS sequence"/>
</dbReference>
<organism evidence="2 3">
    <name type="scientific">Faecalicoccus pleomorphus</name>
    <dbReference type="NCBI Taxonomy" id="1323"/>
    <lineage>
        <taxon>Bacteria</taxon>
        <taxon>Bacillati</taxon>
        <taxon>Bacillota</taxon>
        <taxon>Erysipelotrichia</taxon>
        <taxon>Erysipelotrichales</taxon>
        <taxon>Erysipelotrichaceae</taxon>
        <taxon>Faecalicoccus</taxon>
    </lineage>
</organism>
<dbReference type="PANTHER" id="PTHR47738:SF3">
    <property type="entry name" value="PHOSPHOTRANSFERASE SYSTEM MANNITOL_FRUCTOSE-SPECIFIC IIA DOMAIN CONTAINING PROTEIN"/>
    <property type="match status" value="1"/>
</dbReference>
<name>A0A7X9NJL5_9FIRM</name>
<evidence type="ECO:0000313" key="3">
    <source>
        <dbReference type="Proteomes" id="UP000540014"/>
    </source>
</evidence>
<dbReference type="RefSeq" id="WP_168966785.1">
    <property type="nucleotide sequence ID" value="NZ_JABAFR010000046.1"/>
</dbReference>
<dbReference type="InterPro" id="IPR002178">
    <property type="entry name" value="PTS_EIIA_type-2_dom"/>
</dbReference>
<dbReference type="Gene3D" id="3.40.930.10">
    <property type="entry name" value="Mannitol-specific EII, Chain A"/>
    <property type="match status" value="1"/>
</dbReference>
<reference evidence="2 3" key="1">
    <citation type="submission" date="2020-04" db="EMBL/GenBank/DDBJ databases">
        <authorList>
            <person name="Hitch T.C.A."/>
            <person name="Wylensek D."/>
            <person name="Clavel T."/>
        </authorList>
    </citation>
    <scope>NUCLEOTIDE SEQUENCE [LARGE SCALE GENOMIC DNA]</scope>
    <source>
        <strain evidence="2 3">BSM-383-APC-22F</strain>
    </source>
</reference>
<feature type="domain" description="PTS EIIA type-2" evidence="1">
    <location>
        <begin position="1"/>
        <end position="144"/>
    </location>
</feature>
<accession>A0A7X9NJL5</accession>
<gene>
    <name evidence="2" type="ORF">HF861_11550</name>
</gene>
<proteinExistence type="predicted"/>
<dbReference type="InterPro" id="IPR051541">
    <property type="entry name" value="PTS_SugarTrans_NitroReg"/>
</dbReference>
<comment type="caution">
    <text evidence="2">The sequence shown here is derived from an EMBL/GenBank/DDBJ whole genome shotgun (WGS) entry which is preliminary data.</text>
</comment>